<dbReference type="EMBL" id="JFAX01000030">
    <property type="protein sequence ID" value="EXI64989.1"/>
    <property type="molecule type" value="Genomic_DNA"/>
</dbReference>
<evidence type="ECO:0000313" key="1">
    <source>
        <dbReference type="EMBL" id="EXI64989.1"/>
    </source>
</evidence>
<sequence length="266" mass="29257">MKPIRLYWWQGEGRDDPTRQNFGDYLSPLIVGMVSGRPVVHAPVASADLLAIGTILKRERQARRLLLPRRLHIWGSGAGDASERFPGRHHYHAVRGRHTLAAIAGGGQGAALGDPGLLVGHYWSGRPRPPRRHALGVIPHFVDQDSAAVAALLRIPGARLINVFAPIDDILHEVLSCAQVLSSSLHGLIISDALEVPNRRMIISDHIRSTLKFADYYSAFGLAEPAPLDARLLRGNESPERLVGDYRRPDVDSRCAELLRSFPDVV</sequence>
<dbReference type="AlphaFoldDB" id="A0A011PFI1"/>
<comment type="caution">
    <text evidence="1">The sequence shown here is derived from an EMBL/GenBank/DDBJ whole genome shotgun (WGS) entry which is preliminary data.</text>
</comment>
<dbReference type="GO" id="GO:0016740">
    <property type="term" value="F:transferase activity"/>
    <property type="evidence" value="ECO:0007669"/>
    <property type="project" value="UniProtKB-KW"/>
</dbReference>
<dbReference type="PATRIC" id="fig|1454001.3.peg.3566"/>
<dbReference type="EC" id="2.5.1.98" evidence="1"/>
<keyword evidence="2" id="KW-1185">Reference proteome</keyword>
<proteinExistence type="predicted"/>
<dbReference type="STRING" id="1454001.AW08_03530"/>
<evidence type="ECO:0000313" key="2">
    <source>
        <dbReference type="Proteomes" id="UP000020218"/>
    </source>
</evidence>
<gene>
    <name evidence="1" type="primary">pssM</name>
    <name evidence="1" type="ORF">AW08_03530</name>
</gene>
<dbReference type="Proteomes" id="UP000020218">
    <property type="component" value="Unassembled WGS sequence"/>
</dbReference>
<protein>
    <submittedName>
        <fullName evidence="1">Exopolysaccharide glucosyl ketal-pyruvate-transferase</fullName>
        <ecNumber evidence="1">2.5.1.98</ecNumber>
    </submittedName>
</protein>
<keyword evidence="1" id="KW-0808">Transferase</keyword>
<reference evidence="1" key="1">
    <citation type="submission" date="2014-02" db="EMBL/GenBank/DDBJ databases">
        <title>Expanding our view of genomic diversity in Candidatus Accumulibacter clades.</title>
        <authorList>
            <person name="Skennerton C.T."/>
            <person name="Barr J.J."/>
            <person name="Slater F.R."/>
            <person name="Bond P.L."/>
            <person name="Tyson G.W."/>
        </authorList>
    </citation>
    <scope>NUCLEOTIDE SEQUENCE [LARGE SCALE GENOMIC DNA]</scope>
</reference>
<organism evidence="1 2">
    <name type="scientific">Candidatus Accumulibacter adjunctus</name>
    <dbReference type="NCBI Taxonomy" id="1454001"/>
    <lineage>
        <taxon>Bacteria</taxon>
        <taxon>Pseudomonadati</taxon>
        <taxon>Pseudomonadota</taxon>
        <taxon>Betaproteobacteria</taxon>
        <taxon>Candidatus Accumulibacter</taxon>
    </lineage>
</organism>
<accession>A0A011PFI1</accession>
<name>A0A011PFI1_9PROT</name>